<comment type="caution">
    <text evidence="1">The sequence shown here is derived from an EMBL/GenBank/DDBJ whole genome shotgun (WGS) entry which is preliminary data.</text>
</comment>
<protein>
    <submittedName>
        <fullName evidence="1">Uncharacterized protein</fullName>
    </submittedName>
</protein>
<keyword evidence="2" id="KW-1185">Reference proteome</keyword>
<dbReference type="AlphaFoldDB" id="A0AAV3QRU3"/>
<evidence type="ECO:0000313" key="1">
    <source>
        <dbReference type="EMBL" id="GAA0165692.1"/>
    </source>
</evidence>
<dbReference type="Proteomes" id="UP001454036">
    <property type="component" value="Unassembled WGS sequence"/>
</dbReference>
<dbReference type="EMBL" id="BAABME010022387">
    <property type="protein sequence ID" value="GAA0165692.1"/>
    <property type="molecule type" value="Genomic_DNA"/>
</dbReference>
<gene>
    <name evidence="1" type="ORF">LIER_40042</name>
</gene>
<evidence type="ECO:0000313" key="2">
    <source>
        <dbReference type="Proteomes" id="UP001454036"/>
    </source>
</evidence>
<name>A0AAV3QRU3_LITER</name>
<proteinExistence type="predicted"/>
<organism evidence="1 2">
    <name type="scientific">Lithospermum erythrorhizon</name>
    <name type="common">Purple gromwell</name>
    <name type="synonym">Lithospermum officinale var. erythrorhizon</name>
    <dbReference type="NCBI Taxonomy" id="34254"/>
    <lineage>
        <taxon>Eukaryota</taxon>
        <taxon>Viridiplantae</taxon>
        <taxon>Streptophyta</taxon>
        <taxon>Embryophyta</taxon>
        <taxon>Tracheophyta</taxon>
        <taxon>Spermatophyta</taxon>
        <taxon>Magnoliopsida</taxon>
        <taxon>eudicotyledons</taxon>
        <taxon>Gunneridae</taxon>
        <taxon>Pentapetalae</taxon>
        <taxon>asterids</taxon>
        <taxon>lamiids</taxon>
        <taxon>Boraginales</taxon>
        <taxon>Boraginaceae</taxon>
        <taxon>Boraginoideae</taxon>
        <taxon>Lithospermeae</taxon>
        <taxon>Lithospermum</taxon>
    </lineage>
</organism>
<accession>A0AAV3QRU3</accession>
<sequence>MAVSCRRENSRSSMVAGRDFNIMKDITLTSGSTYPPSIAMEEFNGCLESIDVVELSSHGCLYTWGPRLMAHPSYEASFSQAWGLVDMEGSVLDRLFRRLKRVKQELGKFNQGSLSEENLVLESNQRSDLARLSRAELEFLKSRARITWLEQGDFDTRFLNMSVLAYRNKQQISMIMGADGVTCIEPKGIEDVILGFYKGLFTSSGALSECKRQMIRGSISKRIPRGACDLLVAQPSLQEVKEAFHGMPMGKCPGLTD</sequence>
<reference evidence="1 2" key="1">
    <citation type="submission" date="2024-01" db="EMBL/GenBank/DDBJ databases">
        <title>The complete chloroplast genome sequence of Lithospermum erythrorhizon: insights into the phylogenetic relationship among Boraginaceae species and the maternal lineages of purple gromwells.</title>
        <authorList>
            <person name="Okada T."/>
            <person name="Watanabe K."/>
        </authorList>
    </citation>
    <scope>NUCLEOTIDE SEQUENCE [LARGE SCALE GENOMIC DNA]</scope>
</reference>